<dbReference type="KEGG" id="tli:Tlie_1038"/>
<evidence type="ECO:0000259" key="1">
    <source>
        <dbReference type="PROSITE" id="PS50263"/>
    </source>
</evidence>
<keyword evidence="2" id="KW-0808">Transferase</keyword>
<keyword evidence="3" id="KW-1185">Reference proteome</keyword>
<evidence type="ECO:0000313" key="3">
    <source>
        <dbReference type="Proteomes" id="UP000005868"/>
    </source>
</evidence>
<dbReference type="InterPro" id="IPR003010">
    <property type="entry name" value="C-N_Hydrolase"/>
</dbReference>
<dbReference type="InterPro" id="IPR036526">
    <property type="entry name" value="C-N_Hydrolase_sf"/>
</dbReference>
<dbReference type="GO" id="GO:0016746">
    <property type="term" value="F:acyltransferase activity"/>
    <property type="evidence" value="ECO:0007669"/>
    <property type="project" value="UniProtKB-KW"/>
</dbReference>
<keyword evidence="2" id="KW-0012">Acyltransferase</keyword>
<dbReference type="STRING" id="580340.Tlie_1038"/>
<dbReference type="AlphaFoldDB" id="G7VA71"/>
<dbReference type="PROSITE" id="PS50263">
    <property type="entry name" value="CN_HYDROLASE"/>
    <property type="match status" value="1"/>
</dbReference>
<dbReference type="EMBL" id="CP003096">
    <property type="protein sequence ID" value="AER66771.1"/>
    <property type="molecule type" value="Genomic_DNA"/>
</dbReference>
<dbReference type="OrthoDB" id="9811121at2"/>
<dbReference type="PANTHER" id="PTHR23088">
    <property type="entry name" value="NITRILASE-RELATED"/>
    <property type="match status" value="1"/>
</dbReference>
<keyword evidence="2" id="KW-0449">Lipoprotein</keyword>
<dbReference type="PANTHER" id="PTHR23088:SF27">
    <property type="entry name" value="DEAMINATED GLUTATHIONE AMIDASE"/>
    <property type="match status" value="1"/>
</dbReference>
<reference evidence="2 3" key="2">
    <citation type="journal article" date="2012" name="Stand. Genomic Sci.">
        <title>Genome sequence of the moderately thermophilic, amino-acid-degrading and sulfur-reducing bacterium Thermovirga lienii type strain (Cas60314(T)).</title>
        <authorList>
            <person name="Goker M."/>
            <person name="Saunders E."/>
            <person name="Lapidus A."/>
            <person name="Nolan M."/>
            <person name="Lucas S."/>
            <person name="Hammon N."/>
            <person name="Deshpande S."/>
            <person name="Cheng J.F."/>
            <person name="Han C."/>
            <person name="Tapia R."/>
            <person name="Goodwin L.A."/>
            <person name="Pitluck S."/>
            <person name="Liolios K."/>
            <person name="Mavromatis K."/>
            <person name="Pagani I."/>
            <person name="Ivanova N."/>
            <person name="Mikhailova N."/>
            <person name="Pati A."/>
            <person name="Chen A."/>
            <person name="Palaniappan K."/>
            <person name="Land M."/>
            <person name="Chang Y.J."/>
            <person name="Jeffries C.D."/>
            <person name="Brambilla E.M."/>
            <person name="Rohde M."/>
            <person name="Spring S."/>
            <person name="Detter J.C."/>
            <person name="Woyke T."/>
            <person name="Bristow J."/>
            <person name="Eisen J.A."/>
            <person name="Markowitz V."/>
            <person name="Hugenholtz P."/>
            <person name="Kyrpides N.C."/>
            <person name="Klenk H.P."/>
        </authorList>
    </citation>
    <scope>NUCLEOTIDE SEQUENCE [LARGE SCALE GENOMIC DNA]</scope>
    <source>
        <strain evidence="3">ATCC BAA-1197 / DSM 17291 / Cas60314</strain>
    </source>
</reference>
<gene>
    <name evidence="2" type="ordered locus">Tlie_1038</name>
</gene>
<protein>
    <submittedName>
        <fullName evidence="2">Nitrilase/cyanide hydratase and apolipoprotein N-acyltransferase</fullName>
    </submittedName>
</protein>
<proteinExistence type="predicted"/>
<dbReference type="Proteomes" id="UP000005868">
    <property type="component" value="Chromosome"/>
</dbReference>
<sequence>MIEKSISISIIQCKDKYDNLMQIKDRMAEILNRENSDVDLILMPEFQLAPPSKTEEIERVLLASFKGYAERLGCWIVCGSIPCISDEGLTQRTYVINDAGIVAGHYDEIHLGPINVREDKYVHGNKPFFFNFGDSKISVATANDLYFPEFIRSMALAQVSVVCSPVFCPLEMAEIFSSMLVTRAFENDILIVRSGNLEGISAVSPNGTVLAKTTADFEEQIKLKIDMTKLKKASCSRYFRYVRKDLYFY</sequence>
<organism evidence="2 3">
    <name type="scientific">Thermovirga lienii (strain ATCC BAA-1197 / DSM 17291 / Cas60314)</name>
    <dbReference type="NCBI Taxonomy" id="580340"/>
    <lineage>
        <taxon>Bacteria</taxon>
        <taxon>Thermotogati</taxon>
        <taxon>Synergistota</taxon>
        <taxon>Synergistia</taxon>
        <taxon>Synergistales</taxon>
        <taxon>Thermovirgaceae</taxon>
        <taxon>Thermovirga</taxon>
    </lineage>
</organism>
<name>G7VA71_THELD</name>
<reference evidence="3" key="1">
    <citation type="submission" date="2011-10" db="EMBL/GenBank/DDBJ databases">
        <title>The complete genome of chromosome of Thermovirga lienii DSM 17291.</title>
        <authorList>
            <consortium name="US DOE Joint Genome Institute (JGI-PGF)"/>
            <person name="Lucas S."/>
            <person name="Copeland A."/>
            <person name="Lapidus A."/>
            <person name="Glavina del Rio T."/>
            <person name="Dalin E."/>
            <person name="Tice H."/>
            <person name="Bruce D."/>
            <person name="Goodwin L."/>
            <person name="Pitluck S."/>
            <person name="Peters L."/>
            <person name="Mikhailova N."/>
            <person name="Saunders E."/>
            <person name="Kyrpides N."/>
            <person name="Mavromatis K."/>
            <person name="Ivanova N."/>
            <person name="Last F.I."/>
            <person name="Brettin T."/>
            <person name="Detter J.C."/>
            <person name="Han C."/>
            <person name="Larimer F."/>
            <person name="Land M."/>
            <person name="Hauser L."/>
            <person name="Markowitz V."/>
            <person name="Cheng J.-F."/>
            <person name="Hugenholtz P."/>
            <person name="Woyke T."/>
            <person name="Wu D."/>
            <person name="Spring S."/>
            <person name="Schroeder M."/>
            <person name="Brambilla E.-M."/>
            <person name="Klenk H.-P."/>
            <person name="Eisen J.A."/>
        </authorList>
    </citation>
    <scope>NUCLEOTIDE SEQUENCE [LARGE SCALE GENOMIC DNA]</scope>
    <source>
        <strain evidence="3">ATCC BAA-1197 / DSM 17291 / Cas60314</strain>
    </source>
</reference>
<dbReference type="HOGENOM" id="CLU_1115343_0_0_0"/>
<dbReference type="Gene3D" id="3.60.110.10">
    <property type="entry name" value="Carbon-nitrogen hydrolase"/>
    <property type="match status" value="1"/>
</dbReference>
<dbReference type="SUPFAM" id="SSF56317">
    <property type="entry name" value="Carbon-nitrogen hydrolase"/>
    <property type="match status" value="1"/>
</dbReference>
<feature type="domain" description="CN hydrolase" evidence="1">
    <location>
        <begin position="6"/>
        <end position="227"/>
    </location>
</feature>
<accession>G7VA71</accession>
<dbReference type="Pfam" id="PF00795">
    <property type="entry name" value="CN_hydrolase"/>
    <property type="match status" value="1"/>
</dbReference>
<evidence type="ECO:0000313" key="2">
    <source>
        <dbReference type="EMBL" id="AER66771.1"/>
    </source>
</evidence>
<dbReference type="eggNOG" id="COG0388">
    <property type="taxonomic scope" value="Bacteria"/>
</dbReference>